<reference evidence="4" key="1">
    <citation type="submission" date="2016-10" db="EMBL/GenBank/DDBJ databases">
        <authorList>
            <person name="Varghese N."/>
            <person name="Submissions S."/>
        </authorList>
    </citation>
    <scope>NUCLEOTIDE SEQUENCE [LARGE SCALE GENOMIC DNA]</scope>
    <source>
        <strain evidence="4">CGMCC 4.2126</strain>
    </source>
</reference>
<dbReference type="AlphaFoldDB" id="A0A1I4BRV3"/>
<accession>A0A1I4BRV3</accession>
<dbReference type="InterPro" id="IPR000683">
    <property type="entry name" value="Gfo/Idh/MocA-like_OxRdtase_N"/>
</dbReference>
<dbReference type="Gene3D" id="3.40.50.720">
    <property type="entry name" value="NAD(P)-binding Rossmann-like Domain"/>
    <property type="match status" value="1"/>
</dbReference>
<name>A0A1I4BRV3_9ACTN</name>
<dbReference type="SUPFAM" id="SSF55347">
    <property type="entry name" value="Glyceraldehyde-3-phosphate dehydrogenase-like, C-terminal domain"/>
    <property type="match status" value="1"/>
</dbReference>
<dbReference type="SUPFAM" id="SSF51735">
    <property type="entry name" value="NAD(P)-binding Rossmann-fold domains"/>
    <property type="match status" value="1"/>
</dbReference>
<dbReference type="Gene3D" id="3.30.360.10">
    <property type="entry name" value="Dihydrodipicolinate Reductase, domain 2"/>
    <property type="match status" value="1"/>
</dbReference>
<dbReference type="GeneID" id="96302297"/>
<dbReference type="Proteomes" id="UP000199111">
    <property type="component" value="Unassembled WGS sequence"/>
</dbReference>
<dbReference type="Pfam" id="PF01408">
    <property type="entry name" value="GFO_IDH_MocA"/>
    <property type="match status" value="1"/>
</dbReference>
<dbReference type="InterPro" id="IPR055080">
    <property type="entry name" value="Gal80p-like_C"/>
</dbReference>
<dbReference type="InterPro" id="IPR036291">
    <property type="entry name" value="NAD(P)-bd_dom_sf"/>
</dbReference>
<dbReference type="GO" id="GO:0000166">
    <property type="term" value="F:nucleotide binding"/>
    <property type="evidence" value="ECO:0007669"/>
    <property type="project" value="InterPro"/>
</dbReference>
<evidence type="ECO:0000313" key="4">
    <source>
        <dbReference type="Proteomes" id="UP000199111"/>
    </source>
</evidence>
<dbReference type="EMBL" id="FOQY01000033">
    <property type="protein sequence ID" value="SFK71552.1"/>
    <property type="molecule type" value="Genomic_DNA"/>
</dbReference>
<organism evidence="3 4">
    <name type="scientific">Streptosporangium canum</name>
    <dbReference type="NCBI Taxonomy" id="324952"/>
    <lineage>
        <taxon>Bacteria</taxon>
        <taxon>Bacillati</taxon>
        <taxon>Actinomycetota</taxon>
        <taxon>Actinomycetes</taxon>
        <taxon>Streptosporangiales</taxon>
        <taxon>Streptosporangiaceae</taxon>
        <taxon>Streptosporangium</taxon>
    </lineage>
</organism>
<dbReference type="RefSeq" id="WP_093890866.1">
    <property type="nucleotide sequence ID" value="NZ_FOQY01000033.1"/>
</dbReference>
<dbReference type="Pfam" id="PF22685">
    <property type="entry name" value="Gal80p_C-like"/>
    <property type="match status" value="1"/>
</dbReference>
<feature type="domain" description="Gal80p-like C-terminal" evidence="2">
    <location>
        <begin position="136"/>
        <end position="274"/>
    </location>
</feature>
<evidence type="ECO:0000313" key="3">
    <source>
        <dbReference type="EMBL" id="SFK71552.1"/>
    </source>
</evidence>
<evidence type="ECO:0000259" key="2">
    <source>
        <dbReference type="Pfam" id="PF22685"/>
    </source>
</evidence>
<dbReference type="PANTHER" id="PTHR43708:SF1">
    <property type="entry name" value="GALACTOSE_LACTOSE METABOLISM REGULATORY PROTEIN GAL80"/>
    <property type="match status" value="1"/>
</dbReference>
<feature type="domain" description="Gfo/Idh/MocA-like oxidoreductase N-terminal" evidence="1">
    <location>
        <begin position="7"/>
        <end position="129"/>
    </location>
</feature>
<gene>
    <name evidence="3" type="ORF">SAMN05216275_1337</name>
</gene>
<protein>
    <submittedName>
        <fullName evidence="3">Predicted dehydrogenase</fullName>
    </submittedName>
</protein>
<proteinExistence type="predicted"/>
<dbReference type="PANTHER" id="PTHR43708">
    <property type="entry name" value="CONSERVED EXPRESSED OXIDOREDUCTASE (EUROFUNG)"/>
    <property type="match status" value="1"/>
</dbReference>
<keyword evidence="4" id="KW-1185">Reference proteome</keyword>
<evidence type="ECO:0000259" key="1">
    <source>
        <dbReference type="Pfam" id="PF01408"/>
    </source>
</evidence>
<sequence>MSTPPRIRVGVVGGHAARGWARAVHLPALAALPDYEITAIAGTSMESADAAAEVWSAAHAFDDPYALMAHPEVDLVTIAVQLTKRDGLVQAAIAAGKHVYSEWPLALSATIAEDLHTLAEKAAVRHAVGLQSRNHPAIRFLRDLLAQGKAGEVLSASLTYSLATPEVWSQRYAALFDQTKGVNHLAVVGGHSIDMFRSVVGDITELSATLATRLTRITLEETGERIEVTSPDQIVVSGLLESGAAVSVHLMTGGPSGDGFRIEVHGRAGRLVLSSANDSLVGPQFTLHFADGTGAPVELPIPDRYRRVLPDAPPAVRNVHRVYSDLARGIRSGEPIEPDFATAAGTHRILDAIRHAAETGERQRLT</sequence>
<dbReference type="InterPro" id="IPR051317">
    <property type="entry name" value="Gfo/Idh/MocA_oxidoreduct"/>
</dbReference>